<dbReference type="SMART" id="SM00216">
    <property type="entry name" value="VWD"/>
    <property type="match status" value="1"/>
</dbReference>
<keyword evidence="4" id="KW-0732">Signal</keyword>
<evidence type="ECO:0000259" key="11">
    <source>
        <dbReference type="PROSITE" id="PS50923"/>
    </source>
</evidence>
<dbReference type="SUPFAM" id="SSF57535">
    <property type="entry name" value="Complement control module/SCR domain"/>
    <property type="match status" value="1"/>
</dbReference>
<evidence type="ECO:0000256" key="2">
    <source>
        <dbReference type="ARBA" id="ARBA00022659"/>
    </source>
</evidence>
<evidence type="ECO:0000256" key="9">
    <source>
        <dbReference type="PROSITE-ProRule" id="PRU00302"/>
    </source>
</evidence>
<sequence length="874" mass="96014">MIGPYWADIDTRTTGNIYYRESLVQSDLQKANQEVTNAFPNSKNIQLKWTYIVTWYNVTYYPDICATCERKRNTLQLIIATDGVQSFAIFYYNNITWTTGNASGGTNGLGGIPAKAGFDAGDGKSLYMIPGSCEAEIITIGSRSNVGSSGKWVFRVDNAEIQTAGCQQNFTGQLSIAPTFIELYGHEPVEITGPCFNETSIAACRFYDNIGNFTEVEAKININSSKISCLAPFMDGVGRRRLDLVVSDDGENATFTGNIYTIRPEDNYNKLLWTIDPLSNTTFNISFVWNASLLGPVEMVDFNIYQISATSTNWAKFGALASNISNNGTFFKIAQYSDFPDILKNLVNIAVEPVGSHTNFQDDTALGDAIYLTMLLGYAQINFLDAYLSNGARLAGYAACEAFTSFCSAPNDLLPCPPTRLQSSADPRFVDVQGDCACRIQASPSASGGSQECCYDENGNLVMGPNGGFAQKYHPVSSYFSNKLYDQLPYEACCQIQMPDLCSKFQQCRPQSDGSGYTPPQPAGGRGDPHIITFDGLDYTFNGKAEFWLVKNSTNIPLAAQARMEQYYDGTTPKLATIFTTFVFKDSNNNSPTIQVQKSVVRTVDIFVDGQNIDLTSPQLYQLVLDNAQIFVANDKSSVSITFNSGFNFIINTNPDAFTMFATCDEKYKGKGTAGLLGVFDGNSADDLTDPNGNVIPPNSSLSDIHYNFGLKWMISQEESLFSYGSKNYTAYNDPNFMPSFDEPDINNAPPDAYEICGDARDCLYDFLTTNNAALANQTLLAAEKFNQTSDIYKTKVVMCTMPSNISNGYATAQGLYPGDNVTFSCAFGYVLKGSDTLFCQEDGTWNNTIPTCSKLQILWLSQLLHLDIKESGL</sequence>
<dbReference type="Gene3D" id="2.10.70.10">
    <property type="entry name" value="Complement Module, domain 1"/>
    <property type="match status" value="1"/>
</dbReference>
<keyword evidence="5" id="KW-0677">Repeat</keyword>
<dbReference type="InterPro" id="IPR051495">
    <property type="entry name" value="Epithelial_Barrier/Signaling"/>
</dbReference>
<dbReference type="Pfam" id="PF00094">
    <property type="entry name" value="VWD"/>
    <property type="match status" value="1"/>
</dbReference>
<dbReference type="InterPro" id="IPR005533">
    <property type="entry name" value="AMOP_dom"/>
</dbReference>
<dbReference type="FunFam" id="2.10.70.10:FF:000014">
    <property type="entry name" value="Membrane cofactor protein"/>
    <property type="match status" value="1"/>
</dbReference>
<dbReference type="PROSITE" id="PS51233">
    <property type="entry name" value="VWFD"/>
    <property type="match status" value="1"/>
</dbReference>
<dbReference type="Proteomes" id="UP000887540">
    <property type="component" value="Unplaced"/>
</dbReference>
<keyword evidence="14" id="KW-1185">Reference proteome</keyword>
<dbReference type="GO" id="GO:0016020">
    <property type="term" value="C:membrane"/>
    <property type="evidence" value="ECO:0007669"/>
    <property type="project" value="UniProtKB-SubCell"/>
</dbReference>
<name>A0A914DWE2_9BILA</name>
<dbReference type="PANTHER" id="PTHR13802:SF59">
    <property type="entry name" value="SUSHI DOMAIN-CONTAINING PROTEIN 2"/>
    <property type="match status" value="1"/>
</dbReference>
<dbReference type="InterPro" id="IPR035976">
    <property type="entry name" value="Sushi/SCR/CCP_sf"/>
</dbReference>
<dbReference type="InterPro" id="IPR001846">
    <property type="entry name" value="VWF_type-D"/>
</dbReference>
<dbReference type="Pfam" id="PF00084">
    <property type="entry name" value="Sushi"/>
    <property type="match status" value="1"/>
</dbReference>
<dbReference type="WBParaSite" id="ACRNAN_scaffold4020.g11270.t1">
    <property type="protein sequence ID" value="ACRNAN_scaffold4020.g11270.t1"/>
    <property type="gene ID" value="ACRNAN_scaffold4020.g11270"/>
</dbReference>
<dbReference type="Pfam" id="PF06119">
    <property type="entry name" value="NIDO"/>
    <property type="match status" value="1"/>
</dbReference>
<evidence type="ECO:0000256" key="5">
    <source>
        <dbReference type="ARBA" id="ARBA00022737"/>
    </source>
</evidence>
<evidence type="ECO:0000256" key="7">
    <source>
        <dbReference type="ARBA" id="ARBA00023136"/>
    </source>
</evidence>
<protein>
    <submittedName>
        <fullName evidence="15">Sushi domain-containing protein 2</fullName>
    </submittedName>
</protein>
<keyword evidence="3" id="KW-0812">Transmembrane</keyword>
<dbReference type="CDD" id="cd00033">
    <property type="entry name" value="CCP"/>
    <property type="match status" value="1"/>
</dbReference>
<evidence type="ECO:0000259" key="13">
    <source>
        <dbReference type="PROSITE" id="PS51233"/>
    </source>
</evidence>
<evidence type="ECO:0000259" key="10">
    <source>
        <dbReference type="PROSITE" id="PS50856"/>
    </source>
</evidence>
<feature type="domain" description="VWFD" evidence="13">
    <location>
        <begin position="521"/>
        <end position="721"/>
    </location>
</feature>
<dbReference type="PROSITE" id="PS51220">
    <property type="entry name" value="NIDO"/>
    <property type="match status" value="1"/>
</dbReference>
<dbReference type="SMART" id="SM00723">
    <property type="entry name" value="AMOP"/>
    <property type="match status" value="1"/>
</dbReference>
<evidence type="ECO:0000256" key="3">
    <source>
        <dbReference type="ARBA" id="ARBA00022692"/>
    </source>
</evidence>
<dbReference type="AlphaFoldDB" id="A0A914DWE2"/>
<feature type="domain" description="Sushi" evidence="11">
    <location>
        <begin position="798"/>
        <end position="855"/>
    </location>
</feature>
<evidence type="ECO:0000256" key="4">
    <source>
        <dbReference type="ARBA" id="ARBA00022729"/>
    </source>
</evidence>
<organism evidence="14 15">
    <name type="scientific">Acrobeloides nanus</name>
    <dbReference type="NCBI Taxonomy" id="290746"/>
    <lineage>
        <taxon>Eukaryota</taxon>
        <taxon>Metazoa</taxon>
        <taxon>Ecdysozoa</taxon>
        <taxon>Nematoda</taxon>
        <taxon>Chromadorea</taxon>
        <taxon>Rhabditida</taxon>
        <taxon>Tylenchina</taxon>
        <taxon>Cephalobomorpha</taxon>
        <taxon>Cephaloboidea</taxon>
        <taxon>Cephalobidae</taxon>
        <taxon>Acrobeloides</taxon>
    </lineage>
</organism>
<evidence type="ECO:0000256" key="8">
    <source>
        <dbReference type="ARBA" id="ARBA00023157"/>
    </source>
</evidence>
<evidence type="ECO:0000313" key="15">
    <source>
        <dbReference type="WBParaSite" id="ACRNAN_scaffold4020.g11270.t1"/>
    </source>
</evidence>
<keyword evidence="6" id="KW-1133">Transmembrane helix</keyword>
<dbReference type="InterPro" id="IPR000436">
    <property type="entry name" value="Sushi_SCR_CCP_dom"/>
</dbReference>
<evidence type="ECO:0000256" key="1">
    <source>
        <dbReference type="ARBA" id="ARBA00004370"/>
    </source>
</evidence>
<dbReference type="PROSITE" id="PS50923">
    <property type="entry name" value="SUSHI"/>
    <property type="match status" value="1"/>
</dbReference>
<dbReference type="InterPro" id="IPR056619">
    <property type="entry name" value="C8-3_MUC4"/>
</dbReference>
<proteinExistence type="predicted"/>
<dbReference type="GO" id="GO:0007160">
    <property type="term" value="P:cell-matrix adhesion"/>
    <property type="evidence" value="ECO:0007669"/>
    <property type="project" value="InterPro"/>
</dbReference>
<keyword evidence="7" id="KW-0472">Membrane</keyword>
<dbReference type="PROSITE" id="PS50856">
    <property type="entry name" value="AMOP"/>
    <property type="match status" value="1"/>
</dbReference>
<dbReference type="SMART" id="SM00539">
    <property type="entry name" value="NIDO"/>
    <property type="match status" value="1"/>
</dbReference>
<evidence type="ECO:0000259" key="12">
    <source>
        <dbReference type="PROSITE" id="PS51220"/>
    </source>
</evidence>
<dbReference type="Pfam" id="PF23263">
    <property type="entry name" value="C8-3_MUC4"/>
    <property type="match status" value="1"/>
</dbReference>
<dbReference type="SMART" id="SM00032">
    <property type="entry name" value="CCP"/>
    <property type="match status" value="1"/>
</dbReference>
<accession>A0A914DWE2</accession>
<feature type="domain" description="AMOP" evidence="10">
    <location>
        <begin position="376"/>
        <end position="509"/>
    </location>
</feature>
<evidence type="ECO:0000313" key="14">
    <source>
        <dbReference type="Proteomes" id="UP000887540"/>
    </source>
</evidence>
<keyword evidence="8 9" id="KW-1015">Disulfide bond</keyword>
<dbReference type="PANTHER" id="PTHR13802">
    <property type="entry name" value="MUCIN 4-RELATED"/>
    <property type="match status" value="1"/>
</dbReference>
<dbReference type="InterPro" id="IPR003886">
    <property type="entry name" value="NIDO_dom"/>
</dbReference>
<reference evidence="15" key="1">
    <citation type="submission" date="2022-11" db="UniProtKB">
        <authorList>
            <consortium name="WormBaseParasite"/>
        </authorList>
    </citation>
    <scope>IDENTIFICATION</scope>
</reference>
<keyword evidence="2 9" id="KW-0768">Sushi</keyword>
<feature type="domain" description="NIDO" evidence="12">
    <location>
        <begin position="4"/>
        <end position="159"/>
    </location>
</feature>
<evidence type="ECO:0000256" key="6">
    <source>
        <dbReference type="ARBA" id="ARBA00022989"/>
    </source>
</evidence>
<comment type="subcellular location">
    <subcellularLocation>
        <location evidence="1">Membrane</location>
    </subcellularLocation>
</comment>
<feature type="disulfide bond" evidence="9">
    <location>
        <begin position="826"/>
        <end position="853"/>
    </location>
</feature>
<comment type="caution">
    <text evidence="9">Lacks conserved residue(s) required for the propagation of feature annotation.</text>
</comment>